<organism evidence="2 3">
    <name type="scientific">Nitrincola tibetensis</name>
    <dbReference type="NCBI Taxonomy" id="2219697"/>
    <lineage>
        <taxon>Bacteria</taxon>
        <taxon>Pseudomonadati</taxon>
        <taxon>Pseudomonadota</taxon>
        <taxon>Gammaproteobacteria</taxon>
        <taxon>Oceanospirillales</taxon>
        <taxon>Oceanospirillaceae</taxon>
        <taxon>Nitrincola</taxon>
    </lineage>
</organism>
<reference evidence="2 3" key="1">
    <citation type="submission" date="2018-06" db="EMBL/GenBank/DDBJ databases">
        <title>Nitrincola tibetense sp. nov., isolated from Lake XuguoCo on Tibetan Plateau.</title>
        <authorList>
            <person name="Xing P."/>
        </authorList>
    </citation>
    <scope>NUCLEOTIDE SEQUENCE [LARGE SCALE GENOMIC DNA]</scope>
    <source>
        <strain evidence="3">xg18</strain>
    </source>
</reference>
<keyword evidence="1" id="KW-1133">Transmembrane helix</keyword>
<sequence length="224" mass="25320">MSKPLPILLIGTACLIILIGLKMLVSSFHTHKVDLFLEHWQSQGIPPNPKALDIAQTAALKAHSWFPIEQGANHFRIGKVYEWQAFHLPIGDSQADAARRSALQAYQTDTQLRPTWPYAWSHVALMKSQLLELDDEFTEAYQMAKQTGPWRRDILLELSRMGIGLWSGLSPLQKRLVLETTAQAAIADRRNIRPLTEQLNNARLLATFCVYFRSQTENSAPMCG</sequence>
<comment type="caution">
    <text evidence="2">The sequence shown here is derived from an EMBL/GenBank/DDBJ whole genome shotgun (WGS) entry which is preliminary data.</text>
</comment>
<proteinExistence type="predicted"/>
<accession>A0A364NMB3</accession>
<dbReference type="OrthoDB" id="6194880at2"/>
<dbReference type="Proteomes" id="UP000250744">
    <property type="component" value="Unassembled WGS sequence"/>
</dbReference>
<protein>
    <submittedName>
        <fullName evidence="2">Uncharacterized protein</fullName>
    </submittedName>
</protein>
<keyword evidence="3" id="KW-1185">Reference proteome</keyword>
<evidence type="ECO:0000256" key="1">
    <source>
        <dbReference type="SAM" id="Phobius"/>
    </source>
</evidence>
<gene>
    <name evidence="2" type="ORF">DN062_08470</name>
</gene>
<evidence type="ECO:0000313" key="3">
    <source>
        <dbReference type="Proteomes" id="UP000250744"/>
    </source>
</evidence>
<feature type="transmembrane region" description="Helical" evidence="1">
    <location>
        <begin position="6"/>
        <end position="25"/>
    </location>
</feature>
<evidence type="ECO:0000313" key="2">
    <source>
        <dbReference type="EMBL" id="RAU18258.1"/>
    </source>
</evidence>
<dbReference type="AlphaFoldDB" id="A0A364NMB3"/>
<dbReference type="EMBL" id="QKRX01000005">
    <property type="protein sequence ID" value="RAU18258.1"/>
    <property type="molecule type" value="Genomic_DNA"/>
</dbReference>
<dbReference type="RefSeq" id="WP_112158900.1">
    <property type="nucleotide sequence ID" value="NZ_QKRX01000005.1"/>
</dbReference>
<keyword evidence="1" id="KW-0812">Transmembrane</keyword>
<keyword evidence="1" id="KW-0472">Membrane</keyword>
<name>A0A364NMB3_9GAMM</name>